<dbReference type="EMBL" id="JBHRZH010000006">
    <property type="protein sequence ID" value="MFC3760616.1"/>
    <property type="molecule type" value="Genomic_DNA"/>
</dbReference>
<gene>
    <name evidence="1" type="ORF">ACFOUW_07185</name>
</gene>
<dbReference type="Proteomes" id="UP001595699">
    <property type="component" value="Unassembled WGS sequence"/>
</dbReference>
<proteinExistence type="predicted"/>
<evidence type="ECO:0008006" key="3">
    <source>
        <dbReference type="Google" id="ProtNLM"/>
    </source>
</evidence>
<protein>
    <recommendedName>
        <fullName evidence="3">WXG100 family type VII secretion target</fullName>
    </recommendedName>
</protein>
<name>A0ABV7Y5Q4_9ACTN</name>
<keyword evidence="2" id="KW-1185">Reference proteome</keyword>
<accession>A0ABV7Y5Q4</accession>
<organism evidence="1 2">
    <name type="scientific">Tenggerimyces flavus</name>
    <dbReference type="NCBI Taxonomy" id="1708749"/>
    <lineage>
        <taxon>Bacteria</taxon>
        <taxon>Bacillati</taxon>
        <taxon>Actinomycetota</taxon>
        <taxon>Actinomycetes</taxon>
        <taxon>Propionibacteriales</taxon>
        <taxon>Nocardioidaceae</taxon>
        <taxon>Tenggerimyces</taxon>
    </lineage>
</organism>
<comment type="caution">
    <text evidence="1">The sequence shown here is derived from an EMBL/GenBank/DDBJ whole genome shotgun (WGS) entry which is preliminary data.</text>
</comment>
<reference evidence="2" key="1">
    <citation type="journal article" date="2019" name="Int. J. Syst. Evol. Microbiol.">
        <title>The Global Catalogue of Microorganisms (GCM) 10K type strain sequencing project: providing services to taxonomists for standard genome sequencing and annotation.</title>
        <authorList>
            <consortium name="The Broad Institute Genomics Platform"/>
            <consortium name="The Broad Institute Genome Sequencing Center for Infectious Disease"/>
            <person name="Wu L."/>
            <person name="Ma J."/>
        </authorList>
    </citation>
    <scope>NUCLEOTIDE SEQUENCE [LARGE SCALE GENOMIC DNA]</scope>
    <source>
        <strain evidence="2">CGMCC 4.7241</strain>
    </source>
</reference>
<evidence type="ECO:0000313" key="2">
    <source>
        <dbReference type="Proteomes" id="UP001595699"/>
    </source>
</evidence>
<dbReference type="RefSeq" id="WP_205116833.1">
    <property type="nucleotide sequence ID" value="NZ_JAFBCM010000001.1"/>
</dbReference>
<sequence>MTDGHAPPLPVPGRTPESGYEGGADFFMDFAAVPGLGTMMEQATGYCRQTGRFVRDREYAELESDGDDAFGVVRSNHDAVVEHAASWFDKAADPVLATTASKIDATIRLFKDTETANTATIDATVPSRLDTVDVSLPPWDTTQTPAENTSLGDAKVFGPFEFVEDPAGALHEPRDYSDDPGLAYHPRIWDVLGPSAASAARATVIEVTNFLAGLSILDKSYDPYEVFTKPLVGDWAGLRRYADVLRQAGDAAERTGIGIDRARHLLGPVWRGRSADACVVWLGAVATPLREAPGALDAMADEYERAAEGAAAYRGLIEEAANSLIDYAFFIAGTVAVGAGGAAATGGVSAGVAAVIAGGEIVLLVQAITNLFELMSKYEAVKALVAAAQNDFGDLQAGGQLPNLPTVTGDASAISVLPS</sequence>
<evidence type="ECO:0000313" key="1">
    <source>
        <dbReference type="EMBL" id="MFC3760616.1"/>
    </source>
</evidence>